<evidence type="ECO:0008006" key="4">
    <source>
        <dbReference type="Google" id="ProtNLM"/>
    </source>
</evidence>
<dbReference type="STRING" id="41427.A0A182JN83"/>
<dbReference type="SUPFAM" id="SSF63712">
    <property type="entry name" value="Nicotinic receptor ligand binding domain-like"/>
    <property type="match status" value="1"/>
</dbReference>
<evidence type="ECO:0000313" key="3">
    <source>
        <dbReference type="EnsemblMetazoa" id="AATE021222-PA.1"/>
    </source>
</evidence>
<dbReference type="GO" id="GO:0016020">
    <property type="term" value="C:membrane"/>
    <property type="evidence" value="ECO:0007669"/>
    <property type="project" value="InterPro"/>
</dbReference>
<evidence type="ECO:0000259" key="2">
    <source>
        <dbReference type="Pfam" id="PF12248"/>
    </source>
</evidence>
<dbReference type="EnsemblMetazoa" id="AATE021222-RA">
    <property type="protein sequence ID" value="AATE021222-PA.1"/>
    <property type="gene ID" value="AATE021222"/>
</dbReference>
<dbReference type="PANTHER" id="PTHR36695">
    <property type="entry name" value="AGAP008648-PA"/>
    <property type="match status" value="1"/>
</dbReference>
<feature type="domain" description="Neurotransmitter-gated ion-channel ligand-binding" evidence="1">
    <location>
        <begin position="281"/>
        <end position="442"/>
    </location>
</feature>
<protein>
    <recommendedName>
        <fullName evidence="4">Neurotransmitter-gated ion-channel ligand-binding domain-containing protein</fullName>
    </recommendedName>
</protein>
<dbReference type="InterPro" id="IPR036734">
    <property type="entry name" value="Neur_chan_lig-bd_sf"/>
</dbReference>
<dbReference type="VEuPathDB" id="VectorBase:AATE021222"/>
<feature type="domain" description="Farnesoic acid O-methyl transferase" evidence="2">
    <location>
        <begin position="75"/>
        <end position="221"/>
    </location>
</feature>
<dbReference type="Pfam" id="PF02931">
    <property type="entry name" value="Neur_chan_LBD"/>
    <property type="match status" value="1"/>
</dbReference>
<organism evidence="3">
    <name type="scientific">Anopheles atroparvus</name>
    <name type="common">European mosquito</name>
    <dbReference type="NCBI Taxonomy" id="41427"/>
    <lineage>
        <taxon>Eukaryota</taxon>
        <taxon>Metazoa</taxon>
        <taxon>Ecdysozoa</taxon>
        <taxon>Arthropoda</taxon>
        <taxon>Hexapoda</taxon>
        <taxon>Insecta</taxon>
        <taxon>Pterygota</taxon>
        <taxon>Neoptera</taxon>
        <taxon>Endopterygota</taxon>
        <taxon>Diptera</taxon>
        <taxon>Nematocera</taxon>
        <taxon>Culicoidea</taxon>
        <taxon>Culicidae</taxon>
        <taxon>Anophelinae</taxon>
        <taxon>Anopheles</taxon>
    </lineage>
</organism>
<dbReference type="Gene3D" id="2.70.170.10">
    <property type="entry name" value="Neurotransmitter-gated ion-channel ligand-binding domain"/>
    <property type="match status" value="1"/>
</dbReference>
<name>A0A182JN83_ANOAO</name>
<dbReference type="AlphaFoldDB" id="A0A182JN83"/>
<proteinExistence type="predicted"/>
<reference evidence="3" key="1">
    <citation type="submission" date="2022-08" db="UniProtKB">
        <authorList>
            <consortium name="EnsemblMetazoa"/>
        </authorList>
    </citation>
    <scope>IDENTIFICATION</scope>
    <source>
        <strain evidence="3">EBRO</strain>
    </source>
</reference>
<dbReference type="Pfam" id="PF12248">
    <property type="entry name" value="Methyltransf_FA"/>
    <property type="match status" value="1"/>
</dbReference>
<dbReference type="PANTHER" id="PTHR36695:SF12">
    <property type="entry name" value="AGAP008648-PA"/>
    <property type="match status" value="1"/>
</dbReference>
<dbReference type="InterPro" id="IPR022041">
    <property type="entry name" value="Methyltransf_FA"/>
</dbReference>
<evidence type="ECO:0000259" key="1">
    <source>
        <dbReference type="Pfam" id="PF02931"/>
    </source>
</evidence>
<accession>A0A182JN83</accession>
<sequence>SKYPCAEPSSARASKSPFIFGSIAFFGLFFPAGMGWPISSVFILALALLPCHADKKYNVSFADLHNCKQHNAVSGYNYRAFYKLHALDHHRPNETDTVVDLLLYVMASRDGHILLTEEPKVTSVALEIVLGGGSNSFSQIRLGQKGNPLKTKSSPGLLSPIDALPLRVQIAVNGQIKVYAGNLTSEPFMETMLPSRNATTLQYVSFTTWGTALATWFYDCPAPITANTTNDRAIDGNELELLIDGKDRLKQDFLSAPLQIDPPENFTGVLLSQLYVRGFRYDQTSSLVELSGSMRLYWKDPRYSWNASDYNQTHGLGDVCHAIWMPSFEPMTMFSGDFSDCVVLDDGRVMVVIEEFSWVDFCAVADSYRWPYDRNTCLLRLTATGYERTVPLRLANQTVVYEGEFEQSEWSLKQLVKHETDRSDTPNGLLPALELYLVMDRKSDIHSSSIYPTYFVANLLIYISFLVDGRSRLLLNSLGLIVLLNTFLSMSVVVPGGEIPKIYVFFQWSLIFYSISSILFVVDLWLKRSRATLAPGSWLNRVISYPALRYALAMDQRSNYNTLEYKNVRWDEVTCVLNRIMMVVVVVTFCVGFTKP</sequence>
<dbReference type="GO" id="GO:0005230">
    <property type="term" value="F:extracellular ligand-gated monoatomic ion channel activity"/>
    <property type="evidence" value="ECO:0007669"/>
    <property type="project" value="InterPro"/>
</dbReference>
<dbReference type="InterPro" id="IPR006202">
    <property type="entry name" value="Neur_chan_lig-bd"/>
</dbReference>